<comment type="caution">
    <text evidence="1">The sequence shown here is derived from an EMBL/GenBank/DDBJ whole genome shotgun (WGS) entry which is preliminary data.</text>
</comment>
<dbReference type="AlphaFoldDB" id="A0A5N5E4X7"/>
<feature type="non-terminal residue" evidence="1">
    <location>
        <position position="1"/>
    </location>
</feature>
<organism evidence="1 2">
    <name type="scientific">Rhodococcus erythropolis</name>
    <name type="common">Arthrobacter picolinophilus</name>
    <dbReference type="NCBI Taxonomy" id="1833"/>
    <lineage>
        <taxon>Bacteria</taxon>
        <taxon>Bacillati</taxon>
        <taxon>Actinomycetota</taxon>
        <taxon>Actinomycetes</taxon>
        <taxon>Mycobacteriales</taxon>
        <taxon>Nocardiaceae</taxon>
        <taxon>Rhodococcus</taxon>
        <taxon>Rhodococcus erythropolis group</taxon>
    </lineage>
</organism>
<dbReference type="EMBL" id="MRBO01000347">
    <property type="protein sequence ID" value="KAB2585306.1"/>
    <property type="molecule type" value="Genomic_DNA"/>
</dbReference>
<protein>
    <submittedName>
        <fullName evidence="1">Alpha/beta hydrolase</fullName>
    </submittedName>
</protein>
<keyword evidence="1" id="KW-0378">Hydrolase</keyword>
<evidence type="ECO:0000313" key="2">
    <source>
        <dbReference type="Proteomes" id="UP000325576"/>
    </source>
</evidence>
<gene>
    <name evidence="1" type="ORF">BS297_11080</name>
</gene>
<dbReference type="SUPFAM" id="SSF53474">
    <property type="entry name" value="alpha/beta-Hydrolases"/>
    <property type="match status" value="1"/>
</dbReference>
<dbReference type="Proteomes" id="UP000325576">
    <property type="component" value="Unassembled WGS sequence"/>
</dbReference>
<dbReference type="GO" id="GO:0016787">
    <property type="term" value="F:hydrolase activity"/>
    <property type="evidence" value="ECO:0007669"/>
    <property type="project" value="UniProtKB-KW"/>
</dbReference>
<evidence type="ECO:0000313" key="1">
    <source>
        <dbReference type="EMBL" id="KAB2585306.1"/>
    </source>
</evidence>
<dbReference type="InterPro" id="IPR029058">
    <property type="entry name" value="AB_hydrolase_fold"/>
</dbReference>
<proteinExistence type="predicted"/>
<dbReference type="Gene3D" id="3.40.50.1820">
    <property type="entry name" value="alpha/beta hydrolase"/>
    <property type="match status" value="1"/>
</dbReference>
<reference evidence="1 2" key="1">
    <citation type="journal article" date="2017" name="Poromechanics V (2013)">
        <title>Genomic Characterization of the Arsenic-Tolerant Actinobacterium, &lt;i&gt;Rhodococcus erythropolis&lt;/i&gt; S43.</title>
        <authorList>
            <person name="Retamal-Morales G."/>
            <person name="Mehnert M."/>
            <person name="Schwabe R."/>
            <person name="Tischler D."/>
            <person name="Schloemann M."/>
            <person name="Levican G.J."/>
        </authorList>
    </citation>
    <scope>NUCLEOTIDE SEQUENCE [LARGE SCALE GENOMIC DNA]</scope>
    <source>
        <strain evidence="1 2">S43</strain>
    </source>
</reference>
<name>A0A5N5E4X7_RHOER</name>
<sequence length="51" mass="5940">TDVAVERYNSAGIEDVTYYTYPGARHEIFNETNRDDVINDLTTWMDRVLEA</sequence>
<accession>A0A5N5E4X7</accession>